<evidence type="ECO:0000256" key="4">
    <source>
        <dbReference type="PROSITE-ProRule" id="PRU00335"/>
    </source>
</evidence>
<evidence type="ECO:0000256" key="3">
    <source>
        <dbReference type="ARBA" id="ARBA00023163"/>
    </source>
</evidence>
<proteinExistence type="predicted"/>
<dbReference type="PRINTS" id="PR00455">
    <property type="entry name" value="HTHTETR"/>
</dbReference>
<evidence type="ECO:0000259" key="5">
    <source>
        <dbReference type="PROSITE" id="PS50977"/>
    </source>
</evidence>
<dbReference type="Proteomes" id="UP000031364">
    <property type="component" value="Unassembled WGS sequence"/>
</dbReference>
<evidence type="ECO:0000313" key="7">
    <source>
        <dbReference type="Proteomes" id="UP000031364"/>
    </source>
</evidence>
<dbReference type="PANTHER" id="PTHR30055:SF234">
    <property type="entry name" value="HTH-TYPE TRANSCRIPTIONAL REGULATOR BETI"/>
    <property type="match status" value="1"/>
</dbReference>
<dbReference type="EMBL" id="JNFP01000013">
    <property type="protein sequence ID" value="KIA64581.1"/>
    <property type="molecule type" value="Genomic_DNA"/>
</dbReference>
<keyword evidence="3" id="KW-0804">Transcription</keyword>
<keyword evidence="7" id="KW-1185">Reference proteome</keyword>
<evidence type="ECO:0000313" key="6">
    <source>
        <dbReference type="EMBL" id="KIA64581.1"/>
    </source>
</evidence>
<dbReference type="InterPro" id="IPR050109">
    <property type="entry name" value="HTH-type_TetR-like_transc_reg"/>
</dbReference>
<evidence type="ECO:0000256" key="2">
    <source>
        <dbReference type="ARBA" id="ARBA00023125"/>
    </source>
</evidence>
<dbReference type="Pfam" id="PF00440">
    <property type="entry name" value="TetR_N"/>
    <property type="match status" value="1"/>
</dbReference>
<dbReference type="PROSITE" id="PS50977">
    <property type="entry name" value="HTH_TETR_2"/>
    <property type="match status" value="1"/>
</dbReference>
<dbReference type="PANTHER" id="PTHR30055">
    <property type="entry name" value="HTH-TYPE TRANSCRIPTIONAL REGULATOR RUTR"/>
    <property type="match status" value="1"/>
</dbReference>
<gene>
    <name evidence="6" type="ORF">FG87_13615</name>
</gene>
<dbReference type="InterPro" id="IPR001647">
    <property type="entry name" value="HTH_TetR"/>
</dbReference>
<accession>A0ABR4ZGP3</accession>
<feature type="domain" description="HTH tetR-type" evidence="5">
    <location>
        <begin position="6"/>
        <end position="66"/>
    </location>
</feature>
<keyword evidence="1" id="KW-0805">Transcription regulation</keyword>
<dbReference type="SUPFAM" id="SSF46689">
    <property type="entry name" value="Homeodomain-like"/>
    <property type="match status" value="1"/>
</dbReference>
<comment type="caution">
    <text evidence="6">The sequence shown here is derived from an EMBL/GenBank/DDBJ whole genome shotgun (WGS) entry which is preliminary data.</text>
</comment>
<evidence type="ECO:0000256" key="1">
    <source>
        <dbReference type="ARBA" id="ARBA00023015"/>
    </source>
</evidence>
<dbReference type="InterPro" id="IPR009057">
    <property type="entry name" value="Homeodomain-like_sf"/>
</dbReference>
<name>A0ABR4ZGP3_9NOCA</name>
<keyword evidence="2 4" id="KW-0238">DNA-binding</keyword>
<protein>
    <recommendedName>
        <fullName evidence="5">HTH tetR-type domain-containing protein</fullName>
    </recommendedName>
</protein>
<organism evidence="6 7">
    <name type="scientific">Nocardia vulneris</name>
    <dbReference type="NCBI Taxonomy" id="1141657"/>
    <lineage>
        <taxon>Bacteria</taxon>
        <taxon>Bacillati</taxon>
        <taxon>Actinomycetota</taxon>
        <taxon>Actinomycetes</taxon>
        <taxon>Mycobacteriales</taxon>
        <taxon>Nocardiaceae</taxon>
        <taxon>Nocardia</taxon>
    </lineage>
</organism>
<reference evidence="6 7" key="1">
    <citation type="journal article" date="2014" name="Int. J. Syst. Evol. Microbiol.">
        <title>Nocardia vulneris sp. nov., isolated from wounds of human patients in North America.</title>
        <authorList>
            <person name="Lasker B.A."/>
            <person name="Bell M."/>
            <person name="Klenk H.P."/>
            <person name="Sproer C."/>
            <person name="Schumann C."/>
            <person name="Schumann P."/>
            <person name="Brown J.M."/>
        </authorList>
    </citation>
    <scope>NUCLEOTIDE SEQUENCE [LARGE SCALE GENOMIC DNA]</scope>
    <source>
        <strain evidence="6 7">W9851</strain>
    </source>
</reference>
<dbReference type="Gene3D" id="1.10.357.10">
    <property type="entry name" value="Tetracycline Repressor, domain 2"/>
    <property type="match status" value="1"/>
</dbReference>
<sequence>MSVDELAREQAILDAAAELLCRIGYNKLTMGDVAEAVALHRGLVYLQFKSKDELVEATVRRELGRYARAWRAHLLADPHAGSVASVYRAMVHTLSRLPLAAAIVARDPDILGKYPAKPGNVFERLANTGTRDFLRAMQAAGTLRPEVDVRTTAYILDALTPAIRRTLPIGDAAPADPERPSADQLLETLADLLERALTPDGADLARGKTLLLDELAHAHAEFDATPNRQEGTLS</sequence>
<dbReference type="RefSeq" id="WP_043669448.1">
    <property type="nucleotide sequence ID" value="NZ_BDCI01000030.1"/>
</dbReference>
<feature type="DNA-binding region" description="H-T-H motif" evidence="4">
    <location>
        <begin position="29"/>
        <end position="48"/>
    </location>
</feature>